<dbReference type="Proteomes" id="UP000547058">
    <property type="component" value="Unassembled WGS sequence"/>
</dbReference>
<proteinExistence type="predicted"/>
<dbReference type="EMBL" id="JACGXS010000001">
    <property type="protein sequence ID" value="MBA8680338.1"/>
    <property type="molecule type" value="Genomic_DNA"/>
</dbReference>
<evidence type="ECO:0000313" key="2">
    <source>
        <dbReference type="Proteomes" id="UP000547058"/>
    </source>
</evidence>
<gene>
    <name evidence="1" type="ORF">H4O11_00735</name>
</gene>
<comment type="caution">
    <text evidence="1">The sequence shown here is derived from an EMBL/GenBank/DDBJ whole genome shotgun (WGS) entry which is preliminary data.</text>
</comment>
<accession>A0A7W3FIU4</accession>
<keyword evidence="2" id="KW-1185">Reference proteome</keyword>
<reference evidence="1 2" key="1">
    <citation type="submission" date="2020-08" db="EMBL/GenBank/DDBJ databases">
        <title>Stenotrophomonas tumulicola JCM 30961.</title>
        <authorList>
            <person name="Deng Y."/>
        </authorList>
    </citation>
    <scope>NUCLEOTIDE SEQUENCE [LARGE SCALE GENOMIC DNA]</scope>
    <source>
        <strain evidence="1 2">JCM 30961</strain>
    </source>
</reference>
<sequence>MSTTAISGLLAIVVCAMLQGNPLQLQLRSGDGQTCLLRAGAVLACVDSAIVPALVERRSRRG</sequence>
<organism evidence="1 2">
    <name type="scientific">Stenotrophomonas tumulicola</name>
    <dbReference type="NCBI Taxonomy" id="1685415"/>
    <lineage>
        <taxon>Bacteria</taxon>
        <taxon>Pseudomonadati</taxon>
        <taxon>Pseudomonadota</taxon>
        <taxon>Gammaproteobacteria</taxon>
        <taxon>Lysobacterales</taxon>
        <taxon>Lysobacteraceae</taxon>
        <taxon>Stenotrophomonas</taxon>
    </lineage>
</organism>
<dbReference type="RefSeq" id="WP_182337514.1">
    <property type="nucleotide sequence ID" value="NZ_JACGXS010000001.1"/>
</dbReference>
<dbReference type="AlphaFoldDB" id="A0A7W3FIU4"/>
<protein>
    <submittedName>
        <fullName evidence="1">Uncharacterized protein</fullName>
    </submittedName>
</protein>
<name>A0A7W3FIU4_9GAMM</name>
<evidence type="ECO:0000313" key="1">
    <source>
        <dbReference type="EMBL" id="MBA8680338.1"/>
    </source>
</evidence>